<dbReference type="Pfam" id="PF07715">
    <property type="entry name" value="Plug"/>
    <property type="match status" value="1"/>
</dbReference>
<dbReference type="GO" id="GO:0044718">
    <property type="term" value="P:siderophore transmembrane transport"/>
    <property type="evidence" value="ECO:0007669"/>
    <property type="project" value="TreeGrafter"/>
</dbReference>
<name>E1QJU3_DESB2</name>
<dbReference type="InterPro" id="IPR000531">
    <property type="entry name" value="Beta-barrel_TonB"/>
</dbReference>
<dbReference type="AlphaFoldDB" id="E1QJU3"/>
<organism evidence="15 16">
    <name type="scientific">Desulfarculus baarsii (strain ATCC 33931 / DSM 2075 / LMG 7858 / VKM B-1802 / 2st14)</name>
    <dbReference type="NCBI Taxonomy" id="644282"/>
    <lineage>
        <taxon>Bacteria</taxon>
        <taxon>Pseudomonadati</taxon>
        <taxon>Thermodesulfobacteriota</taxon>
        <taxon>Desulfarculia</taxon>
        <taxon>Desulfarculales</taxon>
        <taxon>Desulfarculaceae</taxon>
        <taxon>Desulfarculus</taxon>
    </lineage>
</organism>
<keyword evidence="16" id="KW-1185">Reference proteome</keyword>
<evidence type="ECO:0000259" key="14">
    <source>
        <dbReference type="Pfam" id="PF07715"/>
    </source>
</evidence>
<keyword evidence="4 10" id="KW-0812">Transmembrane</keyword>
<evidence type="ECO:0000256" key="6">
    <source>
        <dbReference type="ARBA" id="ARBA00023077"/>
    </source>
</evidence>
<dbReference type="Gene3D" id="2.40.170.20">
    <property type="entry name" value="TonB-dependent receptor, beta-barrel domain"/>
    <property type="match status" value="1"/>
</dbReference>
<dbReference type="InterPro" id="IPR036942">
    <property type="entry name" value="Beta-barrel_TonB_sf"/>
</dbReference>
<dbReference type="OrthoDB" id="5389752at2"/>
<dbReference type="RefSeq" id="WP_013259275.1">
    <property type="nucleotide sequence ID" value="NC_014365.1"/>
</dbReference>
<dbReference type="InterPro" id="IPR037066">
    <property type="entry name" value="Plug_dom_sf"/>
</dbReference>
<comment type="subcellular location">
    <subcellularLocation>
        <location evidence="1 10">Cell outer membrane</location>
        <topology evidence="1 10">Multi-pass membrane protein</topology>
    </subcellularLocation>
</comment>
<evidence type="ECO:0000256" key="7">
    <source>
        <dbReference type="ARBA" id="ARBA00023136"/>
    </source>
</evidence>
<evidence type="ECO:0000256" key="1">
    <source>
        <dbReference type="ARBA" id="ARBA00004571"/>
    </source>
</evidence>
<dbReference type="KEGG" id="dbr:Deba_2476"/>
<keyword evidence="5 12" id="KW-0732">Signal</keyword>
<evidence type="ECO:0000256" key="4">
    <source>
        <dbReference type="ARBA" id="ARBA00022692"/>
    </source>
</evidence>
<keyword evidence="3 10" id="KW-1134">Transmembrane beta strand</keyword>
<dbReference type="GO" id="GO:0015344">
    <property type="term" value="F:siderophore uptake transmembrane transporter activity"/>
    <property type="evidence" value="ECO:0007669"/>
    <property type="project" value="TreeGrafter"/>
</dbReference>
<feature type="domain" description="TonB-dependent receptor plug" evidence="14">
    <location>
        <begin position="59"/>
        <end position="167"/>
    </location>
</feature>
<evidence type="ECO:0000256" key="8">
    <source>
        <dbReference type="ARBA" id="ARBA00023170"/>
    </source>
</evidence>
<evidence type="ECO:0000313" key="16">
    <source>
        <dbReference type="Proteomes" id="UP000009047"/>
    </source>
</evidence>
<dbReference type="eggNOG" id="COG4206">
    <property type="taxonomic scope" value="Bacteria"/>
</dbReference>
<keyword evidence="7 10" id="KW-0472">Membrane</keyword>
<dbReference type="InterPro" id="IPR012910">
    <property type="entry name" value="Plug_dom"/>
</dbReference>
<evidence type="ECO:0000256" key="5">
    <source>
        <dbReference type="ARBA" id="ARBA00022729"/>
    </source>
</evidence>
<keyword evidence="2 10" id="KW-0813">Transport</keyword>
<evidence type="ECO:0000256" key="10">
    <source>
        <dbReference type="PROSITE-ProRule" id="PRU01360"/>
    </source>
</evidence>
<dbReference type="EMBL" id="CP002085">
    <property type="protein sequence ID" value="ADK85836.1"/>
    <property type="molecule type" value="Genomic_DNA"/>
</dbReference>
<keyword evidence="9 10" id="KW-0998">Cell outer membrane</keyword>
<evidence type="ECO:0000256" key="12">
    <source>
        <dbReference type="SAM" id="SignalP"/>
    </source>
</evidence>
<comment type="similarity">
    <text evidence="10 11">Belongs to the TonB-dependent receptor family.</text>
</comment>
<proteinExistence type="inferred from homology"/>
<dbReference type="Proteomes" id="UP000009047">
    <property type="component" value="Chromosome"/>
</dbReference>
<dbReference type="SUPFAM" id="SSF56935">
    <property type="entry name" value="Porins"/>
    <property type="match status" value="1"/>
</dbReference>
<evidence type="ECO:0000256" key="9">
    <source>
        <dbReference type="ARBA" id="ARBA00023237"/>
    </source>
</evidence>
<dbReference type="STRING" id="644282.Deba_2476"/>
<feature type="domain" description="TonB-dependent receptor-like beta-barrel" evidence="13">
    <location>
        <begin position="235"/>
        <end position="620"/>
    </location>
</feature>
<accession>E1QJU3</accession>
<dbReference type="HOGENOM" id="CLU_008287_18_0_7"/>
<keyword evidence="8 15" id="KW-0675">Receptor</keyword>
<gene>
    <name evidence="15" type="ordered locus">Deba_2476</name>
</gene>
<evidence type="ECO:0000259" key="13">
    <source>
        <dbReference type="Pfam" id="PF00593"/>
    </source>
</evidence>
<evidence type="ECO:0000313" key="15">
    <source>
        <dbReference type="EMBL" id="ADK85836.1"/>
    </source>
</evidence>
<dbReference type="PROSITE" id="PS52016">
    <property type="entry name" value="TONB_DEPENDENT_REC_3"/>
    <property type="match status" value="1"/>
</dbReference>
<evidence type="ECO:0000256" key="11">
    <source>
        <dbReference type="RuleBase" id="RU003357"/>
    </source>
</evidence>
<sequence length="659" mass="73239">MRRTAKLLAAALMALTAAAAPAAAAQGPGEDQEKQKKQEAVLSESINVTAKRYKAEELDTGAFTTVLTEEDIAKQGGLDAFDLLQRNGGVSFSASLPGGITQGGMNGEIGVRGINGGEQVMLNGVSIIEPTAEAYDLDQIPAAFLERVEMVKGASSTLYGSRAMTGVINMRTKRPGNPATGGQLLGGSNGYADGNAWYRNELVFLGASYVRFDDLSRVKANYSKTSPYNTNLFGPQKYAALASVQPLEPLTLNYMFNYTDAGYQADYYKKTTSSYKVDEVVYHHYLSAIYEQESWQATAFFNYNHMKLDYDYYGDAKKPGKENNKDSFTTGVDAQGSADVLDSKLLYGGTYLFEQQDETRQDVMGSSKAGYYIKEAVLDHTRHQPSVFVQIEKTFWDRLILTPGVRGQGVINTEEGQDNYFEPVPQVQAVFKANEYNSVFANVGRAFRMPTFNQLYATTNTFVGNKDLEPEYGWSYEVGWKFDCGRFSGVISAFLMDYTDKIRYVYNEPDDLYYAKNMDEYRTTGVEWRFAWQATETIELALGGYGADPWEEEDGLVEQAGPKWQVAPGVYYDNGVLSLGLNAEVLLARERGLDDYVNLHLTGSYALTKWLKLQVRADNLLDRDQAVYGNMTPGYSGQYEVLDPGLWLYGGFVIDMNLL</sequence>
<evidence type="ECO:0000256" key="2">
    <source>
        <dbReference type="ARBA" id="ARBA00022448"/>
    </source>
</evidence>
<dbReference type="GO" id="GO:0009279">
    <property type="term" value="C:cell outer membrane"/>
    <property type="evidence" value="ECO:0007669"/>
    <property type="project" value="UniProtKB-SubCell"/>
</dbReference>
<dbReference type="PANTHER" id="PTHR30069">
    <property type="entry name" value="TONB-DEPENDENT OUTER MEMBRANE RECEPTOR"/>
    <property type="match status" value="1"/>
</dbReference>
<keyword evidence="6 11" id="KW-0798">TonB box</keyword>
<dbReference type="InterPro" id="IPR039426">
    <property type="entry name" value="TonB-dep_rcpt-like"/>
</dbReference>
<feature type="chain" id="PRO_5003150161" evidence="12">
    <location>
        <begin position="25"/>
        <end position="659"/>
    </location>
</feature>
<reference evidence="15 16" key="1">
    <citation type="journal article" date="2010" name="Stand. Genomic Sci.">
        <title>Complete genome sequence of Desulfarculus baarsii type strain (2st14).</title>
        <authorList>
            <person name="Sun H."/>
            <person name="Spring S."/>
            <person name="Lapidus A."/>
            <person name="Davenport K."/>
            <person name="Del Rio T.G."/>
            <person name="Tice H."/>
            <person name="Nolan M."/>
            <person name="Copeland A."/>
            <person name="Cheng J.F."/>
            <person name="Lucas S."/>
            <person name="Tapia R."/>
            <person name="Goodwin L."/>
            <person name="Pitluck S."/>
            <person name="Ivanova N."/>
            <person name="Pagani I."/>
            <person name="Mavromatis K."/>
            <person name="Ovchinnikova G."/>
            <person name="Pati A."/>
            <person name="Chen A."/>
            <person name="Palaniappan K."/>
            <person name="Hauser L."/>
            <person name="Chang Y.J."/>
            <person name="Jeffries C.D."/>
            <person name="Detter J.C."/>
            <person name="Han C."/>
            <person name="Rohde M."/>
            <person name="Brambilla E."/>
            <person name="Goker M."/>
            <person name="Woyke T."/>
            <person name="Bristow J."/>
            <person name="Eisen J.A."/>
            <person name="Markowitz V."/>
            <person name="Hugenholtz P."/>
            <person name="Kyrpides N.C."/>
            <person name="Klenk H.P."/>
            <person name="Land M."/>
        </authorList>
    </citation>
    <scope>NUCLEOTIDE SEQUENCE [LARGE SCALE GENOMIC DNA]</scope>
    <source>
        <strain evidence="16">ATCC 33931 / DSM 2075 / LMG 7858 / VKM B-1802 / 2st14</strain>
    </source>
</reference>
<dbReference type="Pfam" id="PF00593">
    <property type="entry name" value="TonB_dep_Rec_b-barrel"/>
    <property type="match status" value="1"/>
</dbReference>
<feature type="signal peptide" evidence="12">
    <location>
        <begin position="1"/>
        <end position="24"/>
    </location>
</feature>
<dbReference type="Gene3D" id="2.170.130.10">
    <property type="entry name" value="TonB-dependent receptor, plug domain"/>
    <property type="match status" value="1"/>
</dbReference>
<evidence type="ECO:0000256" key="3">
    <source>
        <dbReference type="ARBA" id="ARBA00022452"/>
    </source>
</evidence>
<protein>
    <submittedName>
        <fullName evidence="15">TonB-dependent receptor</fullName>
    </submittedName>
</protein>
<dbReference type="PANTHER" id="PTHR30069:SF29">
    <property type="entry name" value="HEMOGLOBIN AND HEMOGLOBIN-HAPTOGLOBIN-BINDING PROTEIN 1-RELATED"/>
    <property type="match status" value="1"/>
</dbReference>